<evidence type="ECO:0000313" key="6">
    <source>
        <dbReference type="Proteomes" id="UP000313645"/>
    </source>
</evidence>
<dbReference type="Gene3D" id="1.10.3210.10">
    <property type="entry name" value="Hypothetical protein af1432"/>
    <property type="match status" value="1"/>
</dbReference>
<dbReference type="SMART" id="SM00448">
    <property type="entry name" value="REC"/>
    <property type="match status" value="1"/>
</dbReference>
<organism evidence="5 6">
    <name type="scientific">Marinobacter halodurans</name>
    <dbReference type="NCBI Taxonomy" id="2528979"/>
    <lineage>
        <taxon>Bacteria</taxon>
        <taxon>Pseudomonadati</taxon>
        <taxon>Pseudomonadota</taxon>
        <taxon>Gammaproteobacteria</taxon>
        <taxon>Pseudomonadales</taxon>
        <taxon>Marinobacteraceae</taxon>
        <taxon>Marinobacter</taxon>
    </lineage>
</organism>
<comment type="caution">
    <text evidence="5">The sequence shown here is derived from an EMBL/GenBank/DDBJ whole genome shotgun (WGS) entry which is preliminary data.</text>
</comment>
<dbReference type="RefSeq" id="WP_131482058.1">
    <property type="nucleotide sequence ID" value="NZ_SJDL01000016.1"/>
</dbReference>
<gene>
    <name evidence="5" type="ORF">EZI54_11660</name>
</gene>
<evidence type="ECO:0000259" key="3">
    <source>
        <dbReference type="PROSITE" id="PS50110"/>
    </source>
</evidence>
<dbReference type="PANTHER" id="PTHR44591:SF3">
    <property type="entry name" value="RESPONSE REGULATORY DOMAIN-CONTAINING PROTEIN"/>
    <property type="match status" value="1"/>
</dbReference>
<dbReference type="Proteomes" id="UP000313645">
    <property type="component" value="Unassembled WGS sequence"/>
</dbReference>
<dbReference type="EMBL" id="SJDL01000016">
    <property type="protein sequence ID" value="TBW55472.1"/>
    <property type="molecule type" value="Genomic_DNA"/>
</dbReference>
<proteinExistence type="predicted"/>
<dbReference type="PROSITE" id="PS50110">
    <property type="entry name" value="RESPONSE_REGULATORY"/>
    <property type="match status" value="1"/>
</dbReference>
<keyword evidence="6" id="KW-1185">Reference proteome</keyword>
<dbReference type="SUPFAM" id="SSF52172">
    <property type="entry name" value="CheY-like"/>
    <property type="match status" value="1"/>
</dbReference>
<protein>
    <submittedName>
        <fullName evidence="5">Response regulator</fullName>
    </submittedName>
</protein>
<accession>A0ABY1ZJT2</accession>
<evidence type="ECO:0000256" key="2">
    <source>
        <dbReference type="PROSITE-ProRule" id="PRU00169"/>
    </source>
</evidence>
<dbReference type="CDD" id="cd00156">
    <property type="entry name" value="REC"/>
    <property type="match status" value="1"/>
</dbReference>
<dbReference type="InterPro" id="IPR011006">
    <property type="entry name" value="CheY-like_superfamily"/>
</dbReference>
<feature type="modified residue" description="4-aspartylphosphate" evidence="2">
    <location>
        <position position="53"/>
    </location>
</feature>
<evidence type="ECO:0000259" key="4">
    <source>
        <dbReference type="PROSITE" id="PS51833"/>
    </source>
</evidence>
<feature type="domain" description="Response regulatory" evidence="3">
    <location>
        <begin position="2"/>
        <end position="118"/>
    </location>
</feature>
<name>A0ABY1ZJT2_9GAMM</name>
<evidence type="ECO:0000313" key="5">
    <source>
        <dbReference type="EMBL" id="TBW55472.1"/>
    </source>
</evidence>
<dbReference type="SUPFAM" id="SSF109604">
    <property type="entry name" value="HD-domain/PDEase-like"/>
    <property type="match status" value="1"/>
</dbReference>
<dbReference type="Gene3D" id="3.40.50.2300">
    <property type="match status" value="1"/>
</dbReference>
<evidence type="ECO:0000256" key="1">
    <source>
        <dbReference type="ARBA" id="ARBA00022553"/>
    </source>
</evidence>
<feature type="domain" description="HDOD" evidence="4">
    <location>
        <begin position="145"/>
        <end position="335"/>
    </location>
</feature>
<keyword evidence="1 2" id="KW-0597">Phosphoprotein</keyword>
<dbReference type="PROSITE" id="PS51833">
    <property type="entry name" value="HDOD"/>
    <property type="match status" value="1"/>
</dbReference>
<reference evidence="5 6" key="1">
    <citation type="submission" date="2019-02" db="EMBL/GenBank/DDBJ databases">
        <title>Marinobacter halodurans sp. nov., a marine bacterium isolated from sea tidal flat.</title>
        <authorList>
            <person name="Yoo Y."/>
            <person name="Lee D.W."/>
            <person name="Kim B.S."/>
            <person name="Kim J.-J."/>
        </authorList>
    </citation>
    <scope>NUCLEOTIDE SEQUENCE [LARGE SCALE GENOMIC DNA]</scope>
    <source>
        <strain evidence="5 6">YJ-S3-2</strain>
    </source>
</reference>
<dbReference type="Pfam" id="PF00072">
    <property type="entry name" value="Response_reg"/>
    <property type="match status" value="1"/>
</dbReference>
<dbReference type="InterPro" id="IPR013976">
    <property type="entry name" value="HDOD"/>
</dbReference>
<dbReference type="InterPro" id="IPR050595">
    <property type="entry name" value="Bact_response_regulator"/>
</dbReference>
<dbReference type="PANTHER" id="PTHR44591">
    <property type="entry name" value="STRESS RESPONSE REGULATOR PROTEIN 1"/>
    <property type="match status" value="1"/>
</dbReference>
<sequence length="382" mass="41789">MGILILEDDLLVAELLETIALSLSPHGPVHIFASVDDAIGEWQSGHTDMILCDWNLPDGSGLDFVRHVRRQDPDVPIVMISGRSDRQSVLAAARHHVNAFITKPFDVSVVHDRLKALASEEDVKSAYSLDGPESLFADAMDGQVLLPTSLDPASVLELMHRDDPPSPGQLAERWRDETSLVMRLLDVANGSSYRRSGESVDSLRDAIDTLGVEMTLNIALGMAFDHAHDLSDARLQTRAQAYTELSDRVALEAGRLARQLNQDPALCYTAGLMGRVGELAVLSVLQQFLSSGGALADSDIDELIREWAQPLGNRLKVQWRLPLQLRDLVGAIHSLPHGSTHQSRLIMRAAALFADGDRKSAEYLALMRRLGMEPPVPDPAEG</sequence>
<dbReference type="InterPro" id="IPR001789">
    <property type="entry name" value="Sig_transdc_resp-reg_receiver"/>
</dbReference>
<dbReference type="Pfam" id="PF08668">
    <property type="entry name" value="HDOD"/>
    <property type="match status" value="1"/>
</dbReference>